<dbReference type="Proteomes" id="UP001064933">
    <property type="component" value="Chromosome"/>
</dbReference>
<dbReference type="EMBL" id="CP104562">
    <property type="protein sequence ID" value="UXH78905.1"/>
    <property type="molecule type" value="Genomic_DNA"/>
</dbReference>
<dbReference type="EC" id="3.2.1.52" evidence="5"/>
<dbReference type="PANTHER" id="PTHR30480:SF16">
    <property type="entry name" value="GLYCOSIDE HYDROLASE FAMILY 3 DOMAIN PROTEIN"/>
    <property type="match status" value="1"/>
</dbReference>
<gene>
    <name evidence="5" type="primary">nagZ</name>
    <name evidence="5" type="ORF">N4261_02890</name>
</gene>
<protein>
    <submittedName>
        <fullName evidence="5">Beta-N-acetylhexosaminidase</fullName>
        <ecNumber evidence="5">3.2.1.52</ecNumber>
    </submittedName>
</protein>
<dbReference type="PRINTS" id="PR00133">
    <property type="entry name" value="GLHYDRLASE3"/>
</dbReference>
<keyword evidence="3 5" id="KW-0326">Glycosidase</keyword>
<dbReference type="InterPro" id="IPR001764">
    <property type="entry name" value="Glyco_hydro_3_N"/>
</dbReference>
<keyword evidence="2 5" id="KW-0378">Hydrolase</keyword>
<keyword evidence="6" id="KW-1185">Reference proteome</keyword>
<dbReference type="SUPFAM" id="SSF51445">
    <property type="entry name" value="(Trans)glycosidases"/>
    <property type="match status" value="1"/>
</dbReference>
<sequence length="493" mass="52666">MNESSIHPGRLVMVDIQGKTLDAATAAFIRDHQIRAVCLFRKNLGTEAEVRQLTRDLREAMGPDALIGLDQEGGSVVRATFLPQAPSAMALGAAGDEALAESVGAAVAQGLRGIGINWNFAPVTDINNNAANPVIAERSFGETAETVTRLAGAWMRGSLAAGVACCIKHFPGHGDTHVDSHLDLPTVDKTREQLNALELRPFKALRDLAPSMMTAHIVYPKIDPAYPATLSRRILGGILREEWGYDGVVITDALMMKAIAERYGYAKAAVLAINAGADMILAQGSLDEQAQSIQALHEALGSGALTAERVRQSAARLDRMARAYPVRFDDYQGAQRDADDALMRRAWAAGLSALRGALPPGLDQPLRVLVQDLVPTDGVSEAGPTGAQARALFDGHRDVEFVALHDIAALDWTSLPSDGRLNIVVSTHRARYGEQARRWTPDLHLVLWNPFQALDVAAPTVVSWGYADGALAALKGWLQGAAPAAGQSPVTLN</sequence>
<organism evidence="5 6">
    <name type="scientific">Roseateles amylovorans</name>
    <dbReference type="NCBI Taxonomy" id="2978473"/>
    <lineage>
        <taxon>Bacteria</taxon>
        <taxon>Pseudomonadati</taxon>
        <taxon>Pseudomonadota</taxon>
        <taxon>Betaproteobacteria</taxon>
        <taxon>Burkholderiales</taxon>
        <taxon>Sphaerotilaceae</taxon>
        <taxon>Roseateles</taxon>
    </lineage>
</organism>
<accession>A0ABY6B6S1</accession>
<dbReference type="PANTHER" id="PTHR30480">
    <property type="entry name" value="BETA-HEXOSAMINIDASE-RELATED"/>
    <property type="match status" value="1"/>
</dbReference>
<evidence type="ECO:0000313" key="5">
    <source>
        <dbReference type="EMBL" id="UXH78905.1"/>
    </source>
</evidence>
<evidence type="ECO:0000256" key="2">
    <source>
        <dbReference type="ARBA" id="ARBA00022801"/>
    </source>
</evidence>
<evidence type="ECO:0000313" key="6">
    <source>
        <dbReference type="Proteomes" id="UP001064933"/>
    </source>
</evidence>
<reference evidence="5" key="1">
    <citation type="submission" date="2022-10" db="EMBL/GenBank/DDBJ databases">
        <title>Characterization and whole genome sequencing of a new Roseateles species, isolated from fresh water.</title>
        <authorList>
            <person name="Guliayeva D.Y."/>
            <person name="Akhremchuk A.E."/>
            <person name="Sikolenko M.A."/>
            <person name="Valentovich L.N."/>
            <person name="Sidarenka A.V."/>
        </authorList>
    </citation>
    <scope>NUCLEOTIDE SEQUENCE</scope>
    <source>
        <strain evidence="5">BIM B-1768</strain>
    </source>
</reference>
<evidence type="ECO:0000256" key="1">
    <source>
        <dbReference type="ARBA" id="ARBA00005336"/>
    </source>
</evidence>
<dbReference type="RefSeq" id="WP_261758736.1">
    <property type="nucleotide sequence ID" value="NZ_CP104562.2"/>
</dbReference>
<dbReference type="InterPro" id="IPR050226">
    <property type="entry name" value="NagZ_Beta-hexosaminidase"/>
</dbReference>
<feature type="domain" description="Glycoside hydrolase family 3 N-terminal" evidence="4">
    <location>
        <begin position="10"/>
        <end position="319"/>
    </location>
</feature>
<dbReference type="Gene3D" id="3.20.20.300">
    <property type="entry name" value="Glycoside hydrolase, family 3, N-terminal domain"/>
    <property type="match status" value="1"/>
</dbReference>
<dbReference type="NCBIfam" id="NF003740">
    <property type="entry name" value="PRK05337.1"/>
    <property type="match status" value="1"/>
</dbReference>
<evidence type="ECO:0000259" key="4">
    <source>
        <dbReference type="Pfam" id="PF00933"/>
    </source>
</evidence>
<comment type="similarity">
    <text evidence="1">Belongs to the glycosyl hydrolase 3 family.</text>
</comment>
<proteinExistence type="inferred from homology"/>
<dbReference type="InterPro" id="IPR036962">
    <property type="entry name" value="Glyco_hydro_3_N_sf"/>
</dbReference>
<name>A0ABY6B6S1_9BURK</name>
<dbReference type="GO" id="GO:0004563">
    <property type="term" value="F:beta-N-acetylhexosaminidase activity"/>
    <property type="evidence" value="ECO:0007669"/>
    <property type="project" value="UniProtKB-EC"/>
</dbReference>
<evidence type="ECO:0000256" key="3">
    <source>
        <dbReference type="ARBA" id="ARBA00023295"/>
    </source>
</evidence>
<dbReference type="Pfam" id="PF00933">
    <property type="entry name" value="Glyco_hydro_3"/>
    <property type="match status" value="1"/>
</dbReference>
<dbReference type="InterPro" id="IPR017853">
    <property type="entry name" value="GH"/>
</dbReference>